<dbReference type="EMBL" id="GG666551">
    <property type="protein sequence ID" value="EEN56455.1"/>
    <property type="molecule type" value="Genomic_DNA"/>
</dbReference>
<name>C3YT88_BRAFL</name>
<dbReference type="InterPro" id="IPR018097">
    <property type="entry name" value="EGF_Ca-bd_CS"/>
</dbReference>
<dbReference type="AlphaFoldDB" id="C3YT88"/>
<reference evidence="2" key="1">
    <citation type="journal article" date="2008" name="Nature">
        <title>The amphioxus genome and the evolution of the chordate karyotype.</title>
        <authorList>
            <consortium name="US DOE Joint Genome Institute (JGI-PGF)"/>
            <person name="Putnam N.H."/>
            <person name="Butts T."/>
            <person name="Ferrier D.E.K."/>
            <person name="Furlong R.F."/>
            <person name="Hellsten U."/>
            <person name="Kawashima T."/>
            <person name="Robinson-Rechavi M."/>
            <person name="Shoguchi E."/>
            <person name="Terry A."/>
            <person name="Yu J.-K."/>
            <person name="Benito-Gutierrez E.L."/>
            <person name="Dubchak I."/>
            <person name="Garcia-Fernandez J."/>
            <person name="Gibson-Brown J.J."/>
            <person name="Grigoriev I.V."/>
            <person name="Horton A.C."/>
            <person name="de Jong P.J."/>
            <person name="Jurka J."/>
            <person name="Kapitonov V.V."/>
            <person name="Kohara Y."/>
            <person name="Kuroki Y."/>
            <person name="Lindquist E."/>
            <person name="Lucas S."/>
            <person name="Osoegawa K."/>
            <person name="Pennacchio L.A."/>
            <person name="Salamov A.A."/>
            <person name="Satou Y."/>
            <person name="Sauka-Spengler T."/>
            <person name="Schmutz J."/>
            <person name="Shin-I T."/>
            <person name="Toyoda A."/>
            <person name="Bronner-Fraser M."/>
            <person name="Fujiyama A."/>
            <person name="Holland L.Z."/>
            <person name="Holland P.W.H."/>
            <person name="Satoh N."/>
            <person name="Rokhsar D.S."/>
        </authorList>
    </citation>
    <scope>NUCLEOTIDE SEQUENCE [LARGE SCALE GENOMIC DNA]</scope>
    <source>
        <strain evidence="2">S238N-H82</strain>
        <tissue evidence="2">Testes</tissue>
    </source>
</reference>
<keyword evidence="1" id="KW-1015">Disulfide bond</keyword>
<organism>
    <name type="scientific">Branchiostoma floridae</name>
    <name type="common">Florida lancelet</name>
    <name type="synonym">Amphioxus</name>
    <dbReference type="NCBI Taxonomy" id="7739"/>
    <lineage>
        <taxon>Eukaryota</taxon>
        <taxon>Metazoa</taxon>
        <taxon>Chordata</taxon>
        <taxon>Cephalochordata</taxon>
        <taxon>Leptocardii</taxon>
        <taxon>Amphioxiformes</taxon>
        <taxon>Branchiostomatidae</taxon>
        <taxon>Branchiostoma</taxon>
    </lineage>
</organism>
<dbReference type="GO" id="GO:0005509">
    <property type="term" value="F:calcium ion binding"/>
    <property type="evidence" value="ECO:0007669"/>
    <property type="project" value="InterPro"/>
</dbReference>
<sequence length="266" mass="30690">MLSRCVGRNIQAGVIGKSSPFRAEKEANSFLKRSSRHKRSLYHECYVEGCSFHEVDEVLSYEGSNNQGATRYGGDFSTVKPEISAEYRQCLILLWIFGHVKKLTNFPLFLKSRIMNTTGPLLQLHFLVIVSLTFHTILCLSSDDQTNVDDVLSPYSTEKEANSFLDSRSRKKRTLWEECYGEGCTFWEAAYYYGNWDSTREYLYDMACNKWPCETGCRCERAHPGYRDSGPHWRVCNDINECRTNKGGCREDQYCVNRHCGYSCPE</sequence>
<dbReference type="InParanoid" id="C3YT88"/>
<dbReference type="PROSITE" id="PS01187">
    <property type="entry name" value="EGF_CA"/>
    <property type="match status" value="1"/>
</dbReference>
<evidence type="ECO:0000256" key="1">
    <source>
        <dbReference type="ARBA" id="ARBA00023157"/>
    </source>
</evidence>
<protein>
    <submittedName>
        <fullName evidence="2">Uncharacterized protein</fullName>
    </submittedName>
</protein>
<gene>
    <name evidence="2" type="ORF">BRAFLDRAFT_109203</name>
</gene>
<evidence type="ECO:0000313" key="2">
    <source>
        <dbReference type="EMBL" id="EEN56455.1"/>
    </source>
</evidence>
<proteinExistence type="predicted"/>
<accession>C3YT88</accession>